<sequence length="156" mass="16417">MACKGVVEQSRSSHMVGRSGQKARLLHAGVGTASRVRPCPTSAAPVRPDGERKTALSRCVARGFGRVKQRGATLVAATILESRLRPGRSAARRDARAPTRTFAHRPEPSGTARIGCGRHTPAGDETQASLPPLASASFCRAGKPAPVDAESRPVFE</sequence>
<dbReference type="AlphaFoldDB" id="A0A1H2PK72"/>
<proteinExistence type="predicted"/>
<accession>A0A1H2PK72</accession>
<feature type="region of interest" description="Disordered" evidence="1">
    <location>
        <begin position="34"/>
        <end position="53"/>
    </location>
</feature>
<gene>
    <name evidence="2" type="ORF">SAMN05216551_101240</name>
</gene>
<evidence type="ECO:0000313" key="2">
    <source>
        <dbReference type="EMBL" id="SDV46304.1"/>
    </source>
</evidence>
<protein>
    <submittedName>
        <fullName evidence="2">Uncharacterized protein</fullName>
    </submittedName>
</protein>
<evidence type="ECO:0000313" key="3">
    <source>
        <dbReference type="Proteomes" id="UP000243719"/>
    </source>
</evidence>
<feature type="region of interest" description="Disordered" evidence="1">
    <location>
        <begin position="86"/>
        <end position="156"/>
    </location>
</feature>
<feature type="region of interest" description="Disordered" evidence="1">
    <location>
        <begin position="1"/>
        <end position="21"/>
    </location>
</feature>
<evidence type="ECO:0000256" key="1">
    <source>
        <dbReference type="SAM" id="MobiDB-lite"/>
    </source>
</evidence>
<name>A0A1H2PK72_9BURK</name>
<keyword evidence="3" id="KW-1185">Reference proteome</keyword>
<dbReference type="EMBL" id="FNLO01000001">
    <property type="protein sequence ID" value="SDV46304.1"/>
    <property type="molecule type" value="Genomic_DNA"/>
</dbReference>
<reference evidence="3" key="1">
    <citation type="submission" date="2016-09" db="EMBL/GenBank/DDBJ databases">
        <authorList>
            <person name="Varghese N."/>
            <person name="Submissions S."/>
        </authorList>
    </citation>
    <scope>NUCLEOTIDE SEQUENCE [LARGE SCALE GENOMIC DNA]</scope>
    <source>
        <strain evidence="3">JS23</strain>
    </source>
</reference>
<organism evidence="2 3">
    <name type="scientific">Chitinasiproducens palmae</name>
    <dbReference type="NCBI Taxonomy" id="1770053"/>
    <lineage>
        <taxon>Bacteria</taxon>
        <taxon>Pseudomonadati</taxon>
        <taxon>Pseudomonadota</taxon>
        <taxon>Betaproteobacteria</taxon>
        <taxon>Burkholderiales</taxon>
        <taxon>Burkholderiaceae</taxon>
        <taxon>Chitinasiproducens</taxon>
    </lineage>
</organism>
<dbReference type="Proteomes" id="UP000243719">
    <property type="component" value="Unassembled WGS sequence"/>
</dbReference>